<dbReference type="Proteomes" id="UP000309997">
    <property type="component" value="Unassembled WGS sequence"/>
</dbReference>
<comment type="caution">
    <text evidence="1">The sequence shown here is derived from an EMBL/GenBank/DDBJ whole genome shotgun (WGS) entry which is preliminary data.</text>
</comment>
<name>A0ACC4AYK9_POPAL</name>
<evidence type="ECO:0000313" key="1">
    <source>
        <dbReference type="EMBL" id="KAL3570997.1"/>
    </source>
</evidence>
<dbReference type="EMBL" id="RCHU02000015">
    <property type="protein sequence ID" value="KAL3570997.1"/>
    <property type="molecule type" value="Genomic_DNA"/>
</dbReference>
<sequence>MCSEEIDNNHSYQNLQTPNTQDRTRQIQNTCASMHNVGGVYEEQASGNKYTPRVGVSHRVYVIGLGIEGADFLASYLLARTKDYDYCCL</sequence>
<proteinExistence type="predicted"/>
<protein>
    <submittedName>
        <fullName evidence="1">Uncharacterized protein</fullName>
    </submittedName>
</protein>
<accession>A0ACC4AYK9</accession>
<gene>
    <name evidence="1" type="ORF">D5086_028246</name>
</gene>
<keyword evidence="2" id="KW-1185">Reference proteome</keyword>
<reference evidence="1 2" key="1">
    <citation type="journal article" date="2024" name="Plant Biotechnol. J.">
        <title>Genome and CRISPR/Cas9 system of a widespread forest tree (Populus alba) in the world.</title>
        <authorList>
            <person name="Liu Y.J."/>
            <person name="Jiang P.F."/>
            <person name="Han X.M."/>
            <person name="Li X.Y."/>
            <person name="Wang H.M."/>
            <person name="Wang Y.J."/>
            <person name="Wang X.X."/>
            <person name="Zeng Q.Y."/>
        </authorList>
    </citation>
    <scope>NUCLEOTIDE SEQUENCE [LARGE SCALE GENOMIC DNA]</scope>
    <source>
        <strain evidence="2">cv. PAL-ZL1</strain>
    </source>
</reference>
<organism evidence="1 2">
    <name type="scientific">Populus alba</name>
    <name type="common">White poplar</name>
    <dbReference type="NCBI Taxonomy" id="43335"/>
    <lineage>
        <taxon>Eukaryota</taxon>
        <taxon>Viridiplantae</taxon>
        <taxon>Streptophyta</taxon>
        <taxon>Embryophyta</taxon>
        <taxon>Tracheophyta</taxon>
        <taxon>Spermatophyta</taxon>
        <taxon>Magnoliopsida</taxon>
        <taxon>eudicotyledons</taxon>
        <taxon>Gunneridae</taxon>
        <taxon>Pentapetalae</taxon>
        <taxon>rosids</taxon>
        <taxon>fabids</taxon>
        <taxon>Malpighiales</taxon>
        <taxon>Salicaceae</taxon>
        <taxon>Saliceae</taxon>
        <taxon>Populus</taxon>
    </lineage>
</organism>
<evidence type="ECO:0000313" key="2">
    <source>
        <dbReference type="Proteomes" id="UP000309997"/>
    </source>
</evidence>